<dbReference type="GO" id="GO:0016705">
    <property type="term" value="F:oxidoreductase activity, acting on paired donors, with incorporation or reduction of molecular oxygen"/>
    <property type="evidence" value="ECO:0007669"/>
    <property type="project" value="InterPro"/>
</dbReference>
<sequence length="252" mass="28852">MDEGRKKMSSRKKEDEARPELYTANKLSYGGNNISFTTYNEYWRELRKIAIMELLCSKRVQSFHTVRNQEVELMTKFIARSSSQPINLSSLTLVLANNIVCRAIFGKKFDNAAGFDELMRQVQGLLGKTSIADFFPWMEWLNKFNGRNASMDKYFGELDKILDQEIHDHLHPERSKPENEDLIDVLLRIQKDSSAVISLTSEHIKAVPILRSGKAGVGVIIFDHRGVAVAVKVSPVLRCSCWRLKLAWRAFD</sequence>
<dbReference type="EMBL" id="JAJSOW010000100">
    <property type="protein sequence ID" value="KAI9185482.1"/>
    <property type="molecule type" value="Genomic_DNA"/>
</dbReference>
<keyword evidence="7" id="KW-0503">Monooxygenase</keyword>
<dbReference type="SUPFAM" id="SSF48264">
    <property type="entry name" value="Cytochrome P450"/>
    <property type="match status" value="1"/>
</dbReference>
<evidence type="ECO:0000256" key="3">
    <source>
        <dbReference type="ARBA" id="ARBA00022617"/>
    </source>
</evidence>
<reference evidence="8" key="2">
    <citation type="submission" date="2023-02" db="EMBL/GenBank/DDBJ databases">
        <authorList>
            <person name="Swenson N.G."/>
            <person name="Wegrzyn J.L."/>
            <person name="Mcevoy S.L."/>
        </authorList>
    </citation>
    <scope>NUCLEOTIDE SEQUENCE</scope>
    <source>
        <strain evidence="8">91603</strain>
        <tissue evidence="8">Leaf</tissue>
    </source>
</reference>
<comment type="cofactor">
    <cofactor evidence="1">
        <name>heme</name>
        <dbReference type="ChEBI" id="CHEBI:30413"/>
    </cofactor>
</comment>
<proteinExistence type="inferred from homology"/>
<dbReference type="GO" id="GO:0020037">
    <property type="term" value="F:heme binding"/>
    <property type="evidence" value="ECO:0007669"/>
    <property type="project" value="InterPro"/>
</dbReference>
<keyword evidence="6" id="KW-0408">Iron</keyword>
<dbReference type="InterPro" id="IPR036396">
    <property type="entry name" value="Cyt_P450_sf"/>
</dbReference>
<dbReference type="GO" id="GO:0005506">
    <property type="term" value="F:iron ion binding"/>
    <property type="evidence" value="ECO:0007669"/>
    <property type="project" value="InterPro"/>
</dbReference>
<dbReference type="InterPro" id="IPR001128">
    <property type="entry name" value="Cyt_P450"/>
</dbReference>
<dbReference type="GO" id="GO:0004497">
    <property type="term" value="F:monooxygenase activity"/>
    <property type="evidence" value="ECO:0007669"/>
    <property type="project" value="UniProtKB-KW"/>
</dbReference>
<comment type="caution">
    <text evidence="8">The sequence shown here is derived from an EMBL/GenBank/DDBJ whole genome shotgun (WGS) entry which is preliminary data.</text>
</comment>
<evidence type="ECO:0008006" key="10">
    <source>
        <dbReference type="Google" id="ProtNLM"/>
    </source>
</evidence>
<accession>A0AAD5J542</accession>
<dbReference type="PANTHER" id="PTHR47955:SF19">
    <property type="entry name" value="CYTOCHROME P450 71A9-LIKE ISOFORM X1"/>
    <property type="match status" value="1"/>
</dbReference>
<keyword evidence="4" id="KW-0479">Metal-binding</keyword>
<protein>
    <recommendedName>
        <fullName evidence="10">Cytochrome P450</fullName>
    </recommendedName>
</protein>
<evidence type="ECO:0000313" key="8">
    <source>
        <dbReference type="EMBL" id="KAI9185482.1"/>
    </source>
</evidence>
<dbReference type="PANTHER" id="PTHR47955">
    <property type="entry name" value="CYTOCHROME P450 FAMILY 71 PROTEIN"/>
    <property type="match status" value="1"/>
</dbReference>
<comment type="similarity">
    <text evidence="2">Belongs to the cytochrome P450 family.</text>
</comment>
<evidence type="ECO:0000256" key="4">
    <source>
        <dbReference type="ARBA" id="ARBA00022723"/>
    </source>
</evidence>
<keyword evidence="3" id="KW-0349">Heme</keyword>
<evidence type="ECO:0000313" key="9">
    <source>
        <dbReference type="Proteomes" id="UP001064489"/>
    </source>
</evidence>
<dbReference type="Proteomes" id="UP001064489">
    <property type="component" value="Chromosome 3"/>
</dbReference>
<evidence type="ECO:0000256" key="1">
    <source>
        <dbReference type="ARBA" id="ARBA00001971"/>
    </source>
</evidence>
<dbReference type="Gene3D" id="1.10.630.10">
    <property type="entry name" value="Cytochrome P450"/>
    <property type="match status" value="1"/>
</dbReference>
<evidence type="ECO:0000256" key="7">
    <source>
        <dbReference type="ARBA" id="ARBA00023033"/>
    </source>
</evidence>
<reference evidence="8" key="1">
    <citation type="journal article" date="2022" name="Plant J.">
        <title>Strategies of tolerance reflected in two North American maple genomes.</title>
        <authorList>
            <person name="McEvoy S.L."/>
            <person name="Sezen U.U."/>
            <person name="Trouern-Trend A."/>
            <person name="McMahon S.M."/>
            <person name="Schaberg P.G."/>
            <person name="Yang J."/>
            <person name="Wegrzyn J.L."/>
            <person name="Swenson N.G."/>
        </authorList>
    </citation>
    <scope>NUCLEOTIDE SEQUENCE</scope>
    <source>
        <strain evidence="8">91603</strain>
    </source>
</reference>
<keyword evidence="9" id="KW-1185">Reference proteome</keyword>
<evidence type="ECO:0000256" key="2">
    <source>
        <dbReference type="ARBA" id="ARBA00010617"/>
    </source>
</evidence>
<keyword evidence="5" id="KW-0560">Oxidoreductase</keyword>
<gene>
    <name evidence="8" type="ORF">LWI28_007741</name>
</gene>
<dbReference type="Pfam" id="PF00067">
    <property type="entry name" value="p450"/>
    <property type="match status" value="1"/>
</dbReference>
<name>A0AAD5J542_ACENE</name>
<organism evidence="8 9">
    <name type="scientific">Acer negundo</name>
    <name type="common">Box elder</name>
    <dbReference type="NCBI Taxonomy" id="4023"/>
    <lineage>
        <taxon>Eukaryota</taxon>
        <taxon>Viridiplantae</taxon>
        <taxon>Streptophyta</taxon>
        <taxon>Embryophyta</taxon>
        <taxon>Tracheophyta</taxon>
        <taxon>Spermatophyta</taxon>
        <taxon>Magnoliopsida</taxon>
        <taxon>eudicotyledons</taxon>
        <taxon>Gunneridae</taxon>
        <taxon>Pentapetalae</taxon>
        <taxon>rosids</taxon>
        <taxon>malvids</taxon>
        <taxon>Sapindales</taxon>
        <taxon>Sapindaceae</taxon>
        <taxon>Hippocastanoideae</taxon>
        <taxon>Acereae</taxon>
        <taxon>Acer</taxon>
    </lineage>
</organism>
<evidence type="ECO:0000256" key="5">
    <source>
        <dbReference type="ARBA" id="ARBA00023002"/>
    </source>
</evidence>
<dbReference type="AlphaFoldDB" id="A0AAD5J542"/>
<evidence type="ECO:0000256" key="6">
    <source>
        <dbReference type="ARBA" id="ARBA00023004"/>
    </source>
</evidence>